<evidence type="ECO:0000256" key="5">
    <source>
        <dbReference type="PROSITE-ProRule" id="PRU00108"/>
    </source>
</evidence>
<accession>A0A9D4EAC9</accession>
<proteinExistence type="predicted"/>
<evidence type="ECO:0000256" key="2">
    <source>
        <dbReference type="ARBA" id="ARBA00023125"/>
    </source>
</evidence>
<dbReference type="EMBL" id="JAIWYP010000009">
    <property type="protein sequence ID" value="KAH3775678.1"/>
    <property type="molecule type" value="Genomic_DNA"/>
</dbReference>
<dbReference type="SUPFAM" id="SSF46689">
    <property type="entry name" value="Homeodomain-like"/>
    <property type="match status" value="1"/>
</dbReference>
<organism evidence="9 10">
    <name type="scientific">Dreissena polymorpha</name>
    <name type="common">Zebra mussel</name>
    <name type="synonym">Mytilus polymorpha</name>
    <dbReference type="NCBI Taxonomy" id="45954"/>
    <lineage>
        <taxon>Eukaryota</taxon>
        <taxon>Metazoa</taxon>
        <taxon>Spiralia</taxon>
        <taxon>Lophotrochozoa</taxon>
        <taxon>Mollusca</taxon>
        <taxon>Bivalvia</taxon>
        <taxon>Autobranchia</taxon>
        <taxon>Heteroconchia</taxon>
        <taxon>Euheterodonta</taxon>
        <taxon>Imparidentia</taxon>
        <taxon>Neoheterodontei</taxon>
        <taxon>Myida</taxon>
        <taxon>Dreissenoidea</taxon>
        <taxon>Dreissenidae</taxon>
        <taxon>Dreissena</taxon>
    </lineage>
</organism>
<dbReference type="GO" id="GO:0000981">
    <property type="term" value="F:DNA-binding transcription factor activity, RNA polymerase II-specific"/>
    <property type="evidence" value="ECO:0007669"/>
    <property type="project" value="TreeGrafter"/>
</dbReference>
<dbReference type="InterPro" id="IPR009057">
    <property type="entry name" value="Homeodomain-like_sf"/>
</dbReference>
<gene>
    <name evidence="9" type="ORF">DPMN_177084</name>
</gene>
<evidence type="ECO:0000256" key="4">
    <source>
        <dbReference type="ARBA" id="ARBA00023242"/>
    </source>
</evidence>
<evidence type="ECO:0000313" key="10">
    <source>
        <dbReference type="Proteomes" id="UP000828390"/>
    </source>
</evidence>
<feature type="domain" description="Homeobox" evidence="8">
    <location>
        <begin position="119"/>
        <end position="179"/>
    </location>
</feature>
<dbReference type="PANTHER" id="PTHR46123:SF4">
    <property type="entry name" value="MIX-TYPE HOMEOBOX GENE 1-RELATED"/>
    <property type="match status" value="1"/>
</dbReference>
<evidence type="ECO:0000256" key="1">
    <source>
        <dbReference type="ARBA" id="ARBA00004123"/>
    </source>
</evidence>
<dbReference type="AlphaFoldDB" id="A0A9D4EAC9"/>
<sequence>MLSEHQQPIKDVSETVREKSNAARYFPYNAAYTVPSKKATHQISRSTIAVESEIDQATDLEERGETPNTTDCSMSSLESLSPISFSSASDIASQTGSSSDASLTDAEAITNPESTPDQKKKKMTRTNYTKKQLKMLMKIFHENPYPDSKVMENIAKDFGVKETNIKIWFQNKRARWRRRVENMNNSMQSYTPSATMMSPYASYGSLYNQLMSQQVPGYQNYQWMQNGALSPNNNNQLSAVATRVSLSTSSFSPFSLAQSYPQMVNTTSYQPAISSYPQKSMTSPQLNACNQNNLMYSPTMLHSVY</sequence>
<dbReference type="GO" id="GO:0000977">
    <property type="term" value="F:RNA polymerase II transcription regulatory region sequence-specific DNA binding"/>
    <property type="evidence" value="ECO:0007669"/>
    <property type="project" value="TreeGrafter"/>
</dbReference>
<keyword evidence="3 5" id="KW-0371">Homeobox</keyword>
<feature type="compositionally biased region" description="Basic and acidic residues" evidence="7">
    <location>
        <begin position="7"/>
        <end position="20"/>
    </location>
</feature>
<dbReference type="CDD" id="cd00086">
    <property type="entry name" value="homeodomain"/>
    <property type="match status" value="1"/>
</dbReference>
<evidence type="ECO:0000256" key="7">
    <source>
        <dbReference type="SAM" id="MobiDB-lite"/>
    </source>
</evidence>
<comment type="caution">
    <text evidence="9">The sequence shown here is derived from an EMBL/GenBank/DDBJ whole genome shotgun (WGS) entry which is preliminary data.</text>
</comment>
<feature type="DNA-binding region" description="Homeobox" evidence="5">
    <location>
        <begin position="121"/>
        <end position="180"/>
    </location>
</feature>
<dbReference type="InterPro" id="IPR001356">
    <property type="entry name" value="HD"/>
</dbReference>
<evidence type="ECO:0000256" key="6">
    <source>
        <dbReference type="RuleBase" id="RU000682"/>
    </source>
</evidence>
<reference evidence="9" key="1">
    <citation type="journal article" date="2019" name="bioRxiv">
        <title>The Genome of the Zebra Mussel, Dreissena polymorpha: A Resource for Invasive Species Research.</title>
        <authorList>
            <person name="McCartney M.A."/>
            <person name="Auch B."/>
            <person name="Kono T."/>
            <person name="Mallez S."/>
            <person name="Zhang Y."/>
            <person name="Obille A."/>
            <person name="Becker A."/>
            <person name="Abrahante J.E."/>
            <person name="Garbe J."/>
            <person name="Badalamenti J.P."/>
            <person name="Herman A."/>
            <person name="Mangelson H."/>
            <person name="Liachko I."/>
            <person name="Sullivan S."/>
            <person name="Sone E.D."/>
            <person name="Koren S."/>
            <person name="Silverstein K.A.T."/>
            <person name="Beckman K.B."/>
            <person name="Gohl D.M."/>
        </authorList>
    </citation>
    <scope>NUCLEOTIDE SEQUENCE</scope>
    <source>
        <strain evidence="9">Duluth1</strain>
        <tissue evidence="9">Whole animal</tissue>
    </source>
</reference>
<evidence type="ECO:0000313" key="9">
    <source>
        <dbReference type="EMBL" id="KAH3775678.1"/>
    </source>
</evidence>
<feature type="region of interest" description="Disordered" evidence="7">
    <location>
        <begin position="48"/>
        <end position="76"/>
    </location>
</feature>
<keyword evidence="2 5" id="KW-0238">DNA-binding</keyword>
<dbReference type="SMART" id="SM00389">
    <property type="entry name" value="HOX"/>
    <property type="match status" value="1"/>
</dbReference>
<dbReference type="PROSITE" id="PS50071">
    <property type="entry name" value="HOMEOBOX_2"/>
    <property type="match status" value="1"/>
</dbReference>
<dbReference type="InterPro" id="IPR051306">
    <property type="entry name" value="Homeobox_regulator"/>
</dbReference>
<feature type="region of interest" description="Disordered" evidence="7">
    <location>
        <begin position="88"/>
        <end position="126"/>
    </location>
</feature>
<keyword evidence="4 5" id="KW-0539">Nucleus</keyword>
<reference evidence="9" key="2">
    <citation type="submission" date="2020-11" db="EMBL/GenBank/DDBJ databases">
        <authorList>
            <person name="McCartney M.A."/>
            <person name="Auch B."/>
            <person name="Kono T."/>
            <person name="Mallez S."/>
            <person name="Becker A."/>
            <person name="Gohl D.M."/>
            <person name="Silverstein K.A.T."/>
            <person name="Koren S."/>
            <person name="Bechman K.B."/>
            <person name="Herman A."/>
            <person name="Abrahante J.E."/>
            <person name="Garbe J."/>
        </authorList>
    </citation>
    <scope>NUCLEOTIDE SEQUENCE</scope>
    <source>
        <strain evidence="9">Duluth1</strain>
        <tissue evidence="9">Whole animal</tissue>
    </source>
</reference>
<dbReference type="GO" id="GO:0005634">
    <property type="term" value="C:nucleus"/>
    <property type="evidence" value="ECO:0007669"/>
    <property type="project" value="UniProtKB-SubCell"/>
</dbReference>
<keyword evidence="10" id="KW-1185">Reference proteome</keyword>
<protein>
    <recommendedName>
        <fullName evidence="8">Homeobox domain-containing protein</fullName>
    </recommendedName>
</protein>
<evidence type="ECO:0000256" key="3">
    <source>
        <dbReference type="ARBA" id="ARBA00023155"/>
    </source>
</evidence>
<dbReference type="PANTHER" id="PTHR46123">
    <property type="entry name" value="MIX-TYPE HOMEOBOX GENE 1-RELATED"/>
    <property type="match status" value="1"/>
</dbReference>
<name>A0A9D4EAC9_DREPO</name>
<dbReference type="Gene3D" id="1.10.10.60">
    <property type="entry name" value="Homeodomain-like"/>
    <property type="match status" value="1"/>
</dbReference>
<dbReference type="Pfam" id="PF00046">
    <property type="entry name" value="Homeodomain"/>
    <property type="match status" value="1"/>
</dbReference>
<dbReference type="Proteomes" id="UP000828390">
    <property type="component" value="Unassembled WGS sequence"/>
</dbReference>
<dbReference type="OrthoDB" id="6097457at2759"/>
<comment type="subcellular location">
    <subcellularLocation>
        <location evidence="1 5 6">Nucleus</location>
    </subcellularLocation>
</comment>
<feature type="region of interest" description="Disordered" evidence="7">
    <location>
        <begin position="1"/>
        <end position="20"/>
    </location>
</feature>
<evidence type="ECO:0000259" key="8">
    <source>
        <dbReference type="PROSITE" id="PS50071"/>
    </source>
</evidence>